<dbReference type="SUPFAM" id="SSF53067">
    <property type="entry name" value="Actin-like ATPase domain"/>
    <property type="match status" value="2"/>
</dbReference>
<dbReference type="PANTHER" id="PTHR11735">
    <property type="entry name" value="TRNA N6-ADENOSINE THREONYLCARBAMOYLTRANSFERASE"/>
    <property type="match status" value="1"/>
</dbReference>
<dbReference type="GO" id="GO:0061711">
    <property type="term" value="F:tRNA N(6)-L-threonylcarbamoyladenine synthase activity"/>
    <property type="evidence" value="ECO:0007669"/>
    <property type="project" value="UniProtKB-EC"/>
</dbReference>
<keyword evidence="3" id="KW-1185">Reference proteome</keyword>
<dbReference type="RefSeq" id="WP_262575955.1">
    <property type="nucleotide sequence ID" value="NZ_JAOQKJ010000022.1"/>
</dbReference>
<dbReference type="Gene3D" id="3.30.420.40">
    <property type="match status" value="2"/>
</dbReference>
<dbReference type="CDD" id="cd24032">
    <property type="entry name" value="ASKHA_NBD_TsaB"/>
    <property type="match status" value="1"/>
</dbReference>
<dbReference type="PANTHER" id="PTHR11735:SF11">
    <property type="entry name" value="TRNA THREONYLCARBAMOYLADENOSINE BIOSYNTHESIS PROTEIN TSAB"/>
    <property type="match status" value="1"/>
</dbReference>
<name>A0ABT2T6S5_9FIRM</name>
<evidence type="ECO:0000313" key="2">
    <source>
        <dbReference type="EMBL" id="MCU6745951.1"/>
    </source>
</evidence>
<dbReference type="InterPro" id="IPR000905">
    <property type="entry name" value="Gcp-like_dom"/>
</dbReference>
<evidence type="ECO:0000313" key="3">
    <source>
        <dbReference type="Proteomes" id="UP001652432"/>
    </source>
</evidence>
<accession>A0ABT2T6S5</accession>
<organism evidence="2 3">
    <name type="scientific">Suilimivivens aceti</name>
    <dbReference type="NCBI Taxonomy" id="2981774"/>
    <lineage>
        <taxon>Bacteria</taxon>
        <taxon>Bacillati</taxon>
        <taxon>Bacillota</taxon>
        <taxon>Clostridia</taxon>
        <taxon>Lachnospirales</taxon>
        <taxon>Lachnospiraceae</taxon>
        <taxon>Suilimivivens</taxon>
    </lineage>
</organism>
<dbReference type="NCBIfam" id="TIGR03725">
    <property type="entry name" value="T6A_YeaZ"/>
    <property type="match status" value="1"/>
</dbReference>
<dbReference type="InterPro" id="IPR022496">
    <property type="entry name" value="T6A_TsaB"/>
</dbReference>
<proteinExistence type="predicted"/>
<reference evidence="2 3" key="1">
    <citation type="journal article" date="2021" name="ISME Commun">
        <title>Automated analysis of genomic sequences facilitates high-throughput and comprehensive description of bacteria.</title>
        <authorList>
            <person name="Hitch T.C.A."/>
        </authorList>
    </citation>
    <scope>NUCLEOTIDE SEQUENCE [LARGE SCALE GENOMIC DNA]</scope>
    <source>
        <strain evidence="2 3">Sanger_18</strain>
    </source>
</reference>
<dbReference type="InterPro" id="IPR043129">
    <property type="entry name" value="ATPase_NBD"/>
</dbReference>
<keyword evidence="2" id="KW-0808">Transferase</keyword>
<comment type="caution">
    <text evidence="2">The sequence shown here is derived from an EMBL/GenBank/DDBJ whole genome shotgun (WGS) entry which is preliminary data.</text>
</comment>
<gene>
    <name evidence="2" type="primary">tsaB</name>
    <name evidence="2" type="ORF">OCV77_15895</name>
</gene>
<keyword evidence="2" id="KW-0012">Acyltransferase</keyword>
<protein>
    <submittedName>
        <fullName evidence="2">tRNA (Adenosine(37)-N6)-threonylcarbamoyltransferase complex dimerization subunit type 1 TsaB</fullName>
        <ecNumber evidence="2">2.3.1.234</ecNumber>
    </submittedName>
</protein>
<dbReference type="Pfam" id="PF00814">
    <property type="entry name" value="TsaD"/>
    <property type="match status" value="1"/>
</dbReference>
<evidence type="ECO:0000259" key="1">
    <source>
        <dbReference type="Pfam" id="PF00814"/>
    </source>
</evidence>
<dbReference type="EC" id="2.3.1.234" evidence="2"/>
<dbReference type="EMBL" id="JAOQKJ010000022">
    <property type="protein sequence ID" value="MCU6745951.1"/>
    <property type="molecule type" value="Genomic_DNA"/>
</dbReference>
<feature type="domain" description="Gcp-like" evidence="1">
    <location>
        <begin position="32"/>
        <end position="240"/>
    </location>
</feature>
<dbReference type="Proteomes" id="UP001652432">
    <property type="component" value="Unassembled WGS sequence"/>
</dbReference>
<sequence>MKIIALDSSGLVASVALLEDTGLVGEYNIQYKKTHSQTLLPMLEELKDQVELELSTVDAIAIASGPGSFTGLRIGSATAKGLAYALQIPIIEIPTLQGLACNLYGTDKLVCPIMDARREQVYTGIYAFEKKENSGSTEGLHEPDSYIIKEILSDRPVSVAEIAQHCNELDREVIFLGDGVPVYGEKLKELMKVPYQLAPAHMNRQRAAAFGVLAFDWYAEGRYVSAMEHAPEYLRLSQAERERNHAD</sequence>